<feature type="domain" description="Orc1-like AAA ATPase" evidence="2">
    <location>
        <begin position="400"/>
        <end position="542"/>
    </location>
</feature>
<evidence type="ECO:0000259" key="2">
    <source>
        <dbReference type="Pfam" id="PF13191"/>
    </source>
</evidence>
<dbReference type="PANTHER" id="PTHR47691:SF3">
    <property type="entry name" value="HTH-TYPE TRANSCRIPTIONAL REGULATOR RV0890C-RELATED"/>
    <property type="match status" value="1"/>
</dbReference>
<dbReference type="Pfam" id="PF13191">
    <property type="entry name" value="AAA_16"/>
    <property type="match status" value="1"/>
</dbReference>
<dbReference type="RefSeq" id="WP_196148260.1">
    <property type="nucleotide sequence ID" value="NZ_JADMLG010000002.1"/>
</dbReference>
<accession>A0A931I9S4</accession>
<dbReference type="PANTHER" id="PTHR47691">
    <property type="entry name" value="REGULATOR-RELATED"/>
    <property type="match status" value="1"/>
</dbReference>
<protein>
    <submittedName>
        <fullName evidence="3">CHAT domain-containing protein</fullName>
    </submittedName>
</protein>
<evidence type="ECO:0000259" key="1">
    <source>
        <dbReference type="Pfam" id="PF12770"/>
    </source>
</evidence>
<dbReference type="InterPro" id="IPR024983">
    <property type="entry name" value="CHAT_dom"/>
</dbReference>
<organism evidence="3 4">
    <name type="scientific">Nocardia bovistercoris</name>
    <dbReference type="NCBI Taxonomy" id="2785916"/>
    <lineage>
        <taxon>Bacteria</taxon>
        <taxon>Bacillati</taxon>
        <taxon>Actinomycetota</taxon>
        <taxon>Actinomycetes</taxon>
        <taxon>Mycobacteriales</taxon>
        <taxon>Nocardiaceae</taxon>
        <taxon>Nocardia</taxon>
    </lineage>
</organism>
<dbReference type="InterPro" id="IPR041664">
    <property type="entry name" value="AAA_16"/>
</dbReference>
<dbReference type="InterPro" id="IPR027417">
    <property type="entry name" value="P-loop_NTPase"/>
</dbReference>
<dbReference type="EMBL" id="JADMLG010000002">
    <property type="protein sequence ID" value="MBH0775960.1"/>
    <property type="molecule type" value="Genomic_DNA"/>
</dbReference>
<dbReference type="Pfam" id="PF12770">
    <property type="entry name" value="CHAT"/>
    <property type="match status" value="1"/>
</dbReference>
<dbReference type="Gene3D" id="3.40.50.300">
    <property type="entry name" value="P-loop containing nucleotide triphosphate hydrolases"/>
    <property type="match status" value="1"/>
</dbReference>
<evidence type="ECO:0000313" key="4">
    <source>
        <dbReference type="Proteomes" id="UP000655751"/>
    </source>
</evidence>
<dbReference type="SUPFAM" id="SSF52540">
    <property type="entry name" value="P-loop containing nucleoside triphosphate hydrolases"/>
    <property type="match status" value="1"/>
</dbReference>
<comment type="caution">
    <text evidence="3">The sequence shown here is derived from an EMBL/GenBank/DDBJ whole genome shotgun (WGS) entry which is preliminary data.</text>
</comment>
<gene>
    <name evidence="3" type="ORF">IT779_06635</name>
</gene>
<evidence type="ECO:0000313" key="3">
    <source>
        <dbReference type="EMBL" id="MBH0775960.1"/>
    </source>
</evidence>
<keyword evidence="4" id="KW-1185">Reference proteome</keyword>
<dbReference type="InterPro" id="IPR011990">
    <property type="entry name" value="TPR-like_helical_dom_sf"/>
</dbReference>
<feature type="domain" description="CHAT" evidence="1">
    <location>
        <begin position="98"/>
        <end position="349"/>
    </location>
</feature>
<reference evidence="3" key="1">
    <citation type="submission" date="2020-11" db="EMBL/GenBank/DDBJ databases">
        <title>Nocardia NEAU-351.nov., a novel actinomycete isolated from the cow dung.</title>
        <authorList>
            <person name="Zhang X."/>
        </authorList>
    </citation>
    <scope>NUCLEOTIDE SEQUENCE</scope>
    <source>
        <strain evidence="3">NEAU-351</strain>
    </source>
</reference>
<sequence length="1626" mass="175360">MTVGANSNTRVAAVLRVTDTHVEMDLGTTSYRHSVGGLTVEATSLVAELAELRIRHAATSSMINAVGIALGESFLDGQAGVALADALADAAARGHDLQLSVETASARLASLPWESIIVPVGGAREVPREPLGLLPNVFVCRGAGAAPSSRPPVVQEPPTRFRIVVAIASPENGRGSLLNYEVELDHVLSALAPAIDSGAIDVDILNWGTADAIRAALTARPTDILHISSHGIPGYLCLETATGDDDLIDADGVMSRLLPQGRAMPFLVLSACHTGRAASRDAADGSEASTALAATLLAHGAPGAVAMTDEVSDQFATVLAHQFYRGIAADPSADPVTTFCRARRDLAQQFAADPARARLAAEWVIPTVFAPYDIHRPRRTLSGTEAATTKLDGAVAPLAFVGRREELRGLVRIATSPSPWVVLSGLSGIGKSALARELVRLLGADAGHPVWVADRHTPGRILDSVWNQLCRGRHRESFLAWARGDDPTDGWRKRLRHVQSKVLSRQRITLVLDGIDANLEDAGTGFQLDAETSEFLEQWMTCGSNAGLIITSRKAFAQASESSVRARQRFLGPLSGAETAKLILALPSVTDVIARNPRNRASIDWVGGHPGALRRIDELLTKSDVAVDEAVDQALRRVGVDSELDRIAAQWTPNDPVGRMVRGLTVYRMPVDTIGVNWQLAEQAPEAVDDVLNPDRPDDYAVTVTQASSGRLARRTPLEMNRERAMRIAMTWGLVYHGFDPDAHGQTYSVPNAVKAFLEDSSGRDMRRAHLRAANYWRWREDRLVDSGDFEFTDTTCVDEVHYHLMAGAGTDAAAKITDELVLSLFSIGTPAAAEKVILLTRDLIRRPETSDVERGSARLAVVSAYCMLGRLDDAVAEGRRAIVEVRGSGEPLLESICSLTVAFALQRAGEFAAAVALLEESLAHGGELDPVLRALGNALAGTLASESGDFDEARRLAEEALELVALGNASRRSESGLRRVQEIAGVVAYGPQSVQQSSGSGFASVLDLIGAEAEIIATIQLASVHLVRAEIAEARRAAQRAAKLAADFQTPMYVAAATHLLGSIELTSGNIELADATLRRARTQAATYGDRLNEARSSMVLGDLSQVRGDLGGAAVWYHRALGSAEAAGNDNLCAITCLMLGLLSLGDVGDVPVRDWIARAEGYGDSVDHPAVRAVKSYVTAIDLNLRGDTFEAARYLQAALDLLASTGGNPTFEGDILRFTALNALEGNDRAAFRSTLEALADIVDRTGNRSSRAMLLFLTALEMGDAAETPDDLARVKAQLDEARGMFESLQSHGMAAMVAEATLTMSEEFELTSSETTERAQHMQNLARVIGQGDSVVDAVTYEIVRALDEDRIADARALFDDLRSRRPRKVSAAWRIDILAGRVLYAEGDLSEAWDHFVHAHEEAVAAEHWGDAVETAGGLADLAAEAGQPDLAVDAGVRAFVVNSRRDNYTMTLRLVDGLAEMCARFAEDDESRSWSEGLVRATEECEVPFEKAVCYRKLGGDAVERPEREDEAAERWLRRALILNTGSLPQHLHERRFVRGILARLLLRQERYPEIVAIQAEGVQGDEEDDMGVLSGVRAMLPDDEFLEILRRTVDDATCERIMSETVTPWWERGNRPI</sequence>
<name>A0A931I9S4_9NOCA</name>
<proteinExistence type="predicted"/>
<dbReference type="SUPFAM" id="SSF48452">
    <property type="entry name" value="TPR-like"/>
    <property type="match status" value="3"/>
</dbReference>
<dbReference type="Gene3D" id="1.25.40.10">
    <property type="entry name" value="Tetratricopeptide repeat domain"/>
    <property type="match status" value="3"/>
</dbReference>
<dbReference type="Proteomes" id="UP000655751">
    <property type="component" value="Unassembled WGS sequence"/>
</dbReference>